<feature type="coiled-coil region" evidence="2">
    <location>
        <begin position="256"/>
        <end position="283"/>
    </location>
</feature>
<accession>A0ABS3KUV9</accession>
<proteinExistence type="inferred from homology"/>
<protein>
    <submittedName>
        <fullName evidence="4">DUF2325 domain-containing protein</fullName>
    </submittedName>
</protein>
<organism evidence="4 5">
    <name type="scientific">Roseomonas haemaphysalidis</name>
    <dbReference type="NCBI Taxonomy" id="2768162"/>
    <lineage>
        <taxon>Bacteria</taxon>
        <taxon>Pseudomonadati</taxon>
        <taxon>Pseudomonadota</taxon>
        <taxon>Alphaproteobacteria</taxon>
        <taxon>Acetobacterales</taxon>
        <taxon>Roseomonadaceae</taxon>
        <taxon>Roseomonas</taxon>
    </lineage>
</organism>
<reference evidence="4 5" key="1">
    <citation type="submission" date="2020-09" db="EMBL/GenBank/DDBJ databases">
        <title>Roseomonas.</title>
        <authorList>
            <person name="Zhu W."/>
        </authorList>
    </citation>
    <scope>NUCLEOTIDE SEQUENCE [LARGE SCALE GENOMIC DNA]</scope>
    <source>
        <strain evidence="4 5">573</strain>
    </source>
</reference>
<evidence type="ECO:0000313" key="5">
    <source>
        <dbReference type="Proteomes" id="UP001518989"/>
    </source>
</evidence>
<keyword evidence="5" id="KW-1185">Reference proteome</keyword>
<feature type="region of interest" description="Disordered" evidence="3">
    <location>
        <begin position="205"/>
        <end position="228"/>
    </location>
</feature>
<dbReference type="Proteomes" id="UP001518989">
    <property type="component" value="Unassembled WGS sequence"/>
</dbReference>
<dbReference type="InterPro" id="IPR016772">
    <property type="entry name" value="UCP020408"/>
</dbReference>
<evidence type="ECO:0000256" key="1">
    <source>
        <dbReference type="ARBA" id="ARBA00007189"/>
    </source>
</evidence>
<sequence length="403" mass="43908">MGPSHGRLAASGPLPIRPQDAYAFAHRRRKLWELSGVFHCSIIGTCLSTGELRKLLIKLHPPHARESDHTLHGVAVGLSERHDAAGKVLQKALDARHTAAINRCARARTTEAVREFWAEARAAGDIPGPYWAVMTHSDASPELQREVFGEVHMLSHLVGAANRADIRRLAQLEAENVALATQVARQQARLQDLAAERDVVIQELHQRPQKPDRRSVAQRSDAEVQGELEHARRRLDSEVGHRLTLERRLEEMRACLDAEQRAGAEAMAQVETLRAEIVALEEALAPGEAGDARIRLDLRGMTLLYVGGRPNQSARLRRIAEDAGAVLLLHDGGVEDAEAQLAGFASRADVALFPVDCVSHDAALAVKRHCRRLGKPFIPLRGTGGAAFLAALHGLAAAPENTS</sequence>
<dbReference type="EMBL" id="JACTNG010000013">
    <property type="protein sequence ID" value="MBO1081267.1"/>
    <property type="molecule type" value="Genomic_DNA"/>
</dbReference>
<comment type="similarity">
    <text evidence="1">Belongs to the UPF0751 family.</text>
</comment>
<feature type="coiled-coil region" evidence="2">
    <location>
        <begin position="169"/>
        <end position="203"/>
    </location>
</feature>
<keyword evidence="2" id="KW-0175">Coiled coil</keyword>
<evidence type="ECO:0000256" key="3">
    <source>
        <dbReference type="SAM" id="MobiDB-lite"/>
    </source>
</evidence>
<dbReference type="Pfam" id="PF10087">
    <property type="entry name" value="DUF2325"/>
    <property type="match status" value="1"/>
</dbReference>
<comment type="caution">
    <text evidence="4">The sequence shown here is derived from an EMBL/GenBank/DDBJ whole genome shotgun (WGS) entry which is preliminary data.</text>
</comment>
<feature type="compositionally biased region" description="Basic and acidic residues" evidence="3">
    <location>
        <begin position="205"/>
        <end position="215"/>
    </location>
</feature>
<evidence type="ECO:0000256" key="2">
    <source>
        <dbReference type="SAM" id="Coils"/>
    </source>
</evidence>
<name>A0ABS3KUV9_9PROT</name>
<gene>
    <name evidence="4" type="ORF">IAI61_19730</name>
</gene>
<dbReference type="RefSeq" id="WP_237181175.1">
    <property type="nucleotide sequence ID" value="NZ_CP061177.1"/>
</dbReference>
<evidence type="ECO:0000313" key="4">
    <source>
        <dbReference type="EMBL" id="MBO1081267.1"/>
    </source>
</evidence>